<dbReference type="PROSITE" id="PS50939">
    <property type="entry name" value="CYTOCHROME_B561"/>
    <property type="match status" value="1"/>
</dbReference>
<sequence>MDAENVEKFDIFFLGLFLAAQVIGVLSLLLVSYWCISFAGGFGLSAGLLFQWHPLFATIGMVYLLGNAILMFRIFHSQPKHTLKRIHAAVNIVGLVFTMVAVLVVFLRPHRSGKVYLYSMHGWLGLLAIILYVLQAVVSVAAFLLDAVSNQMKICLIPVHIYLGHAIFILGIGAAVTGVNETAIFKLKMSYSKLGNEAILFNCIGILFTFFGLIVVYLSTNIHNKKLPLLQNSLQLRNTLSIT</sequence>
<keyword evidence="4" id="KW-0349">Heme</keyword>
<keyword evidence="6" id="KW-0479">Metal-binding</keyword>
<feature type="transmembrane region" description="Helical" evidence="11">
    <location>
        <begin position="88"/>
        <end position="108"/>
    </location>
</feature>
<feature type="transmembrane region" description="Helical" evidence="11">
    <location>
        <begin position="157"/>
        <end position="179"/>
    </location>
</feature>
<feature type="transmembrane region" description="Helical" evidence="11">
    <location>
        <begin position="120"/>
        <end position="145"/>
    </location>
</feature>
<reference evidence="13 14" key="1">
    <citation type="submission" date="2024-03" db="EMBL/GenBank/DDBJ databases">
        <title>Adaptation during the transition from Ophiocordyceps entomopathogen to insect associate is accompanied by gene loss and intensified selection.</title>
        <authorList>
            <person name="Ward C.M."/>
            <person name="Onetto C.A."/>
            <person name="Borneman A.R."/>
        </authorList>
    </citation>
    <scope>NUCLEOTIDE SEQUENCE [LARGE SCALE GENOMIC DNA]</scope>
    <source>
        <strain evidence="13">AWRI1</strain>
        <tissue evidence="13">Single Adult Female</tissue>
    </source>
</reference>
<evidence type="ECO:0000256" key="6">
    <source>
        <dbReference type="ARBA" id="ARBA00022723"/>
    </source>
</evidence>
<feature type="transmembrane region" description="Helical" evidence="11">
    <location>
        <begin position="12"/>
        <end position="34"/>
    </location>
</feature>
<comment type="cofactor">
    <cofactor evidence="1">
        <name>heme b</name>
        <dbReference type="ChEBI" id="CHEBI:60344"/>
    </cofactor>
</comment>
<dbReference type="SMART" id="SM00665">
    <property type="entry name" value="B561"/>
    <property type="match status" value="1"/>
</dbReference>
<keyword evidence="7" id="KW-0249">Electron transport</keyword>
<dbReference type="Proteomes" id="UP001367676">
    <property type="component" value="Unassembled WGS sequence"/>
</dbReference>
<evidence type="ECO:0000256" key="11">
    <source>
        <dbReference type="SAM" id="Phobius"/>
    </source>
</evidence>
<dbReference type="GO" id="GO:0046872">
    <property type="term" value="F:metal ion binding"/>
    <property type="evidence" value="ECO:0007669"/>
    <property type="project" value="UniProtKB-KW"/>
</dbReference>
<keyword evidence="9" id="KW-0408">Iron</keyword>
<evidence type="ECO:0000256" key="1">
    <source>
        <dbReference type="ARBA" id="ARBA00001970"/>
    </source>
</evidence>
<evidence type="ECO:0000256" key="5">
    <source>
        <dbReference type="ARBA" id="ARBA00022692"/>
    </source>
</evidence>
<keyword evidence="8 11" id="KW-1133">Transmembrane helix</keyword>
<proteinExistence type="predicted"/>
<dbReference type="Gene3D" id="1.20.120.1770">
    <property type="match status" value="1"/>
</dbReference>
<accession>A0AAN9T5J7</accession>
<dbReference type="GO" id="GO:0016491">
    <property type="term" value="F:oxidoreductase activity"/>
    <property type="evidence" value="ECO:0007669"/>
    <property type="project" value="InterPro"/>
</dbReference>
<evidence type="ECO:0000256" key="2">
    <source>
        <dbReference type="ARBA" id="ARBA00004141"/>
    </source>
</evidence>
<protein>
    <recommendedName>
        <fullName evidence="12">Cytochrome b561 domain-containing protein</fullName>
    </recommendedName>
</protein>
<dbReference type="Pfam" id="PF03188">
    <property type="entry name" value="Cytochrom_B561"/>
    <property type="match status" value="1"/>
</dbReference>
<evidence type="ECO:0000259" key="12">
    <source>
        <dbReference type="PROSITE" id="PS50939"/>
    </source>
</evidence>
<dbReference type="InterPro" id="IPR006593">
    <property type="entry name" value="Cyt_b561/ferric_Rdtase_TM"/>
</dbReference>
<evidence type="ECO:0000256" key="3">
    <source>
        <dbReference type="ARBA" id="ARBA00022448"/>
    </source>
</evidence>
<keyword evidence="5 11" id="KW-0812">Transmembrane</keyword>
<keyword evidence="10 11" id="KW-0472">Membrane</keyword>
<keyword evidence="14" id="KW-1185">Reference proteome</keyword>
<gene>
    <name evidence="13" type="ORF">V9T40_011166</name>
</gene>
<name>A0AAN9T5J7_9HEMI</name>
<comment type="subcellular location">
    <subcellularLocation>
        <location evidence="2">Membrane</location>
        <topology evidence="2">Multi-pass membrane protein</topology>
    </subcellularLocation>
</comment>
<evidence type="ECO:0000256" key="9">
    <source>
        <dbReference type="ARBA" id="ARBA00023004"/>
    </source>
</evidence>
<evidence type="ECO:0000313" key="13">
    <source>
        <dbReference type="EMBL" id="KAK7573975.1"/>
    </source>
</evidence>
<feature type="transmembrane region" description="Helical" evidence="11">
    <location>
        <begin position="54"/>
        <end position="76"/>
    </location>
</feature>
<evidence type="ECO:0000256" key="4">
    <source>
        <dbReference type="ARBA" id="ARBA00022617"/>
    </source>
</evidence>
<evidence type="ECO:0000256" key="10">
    <source>
        <dbReference type="ARBA" id="ARBA00023136"/>
    </source>
</evidence>
<comment type="caution">
    <text evidence="13">The sequence shown here is derived from an EMBL/GenBank/DDBJ whole genome shotgun (WGS) entry which is preliminary data.</text>
</comment>
<dbReference type="InterPro" id="IPR043205">
    <property type="entry name" value="CYB561/CYBRD1-like"/>
</dbReference>
<dbReference type="PANTHER" id="PTHR10106:SF0">
    <property type="entry name" value="LD36721P"/>
    <property type="match status" value="1"/>
</dbReference>
<dbReference type="GO" id="GO:0016020">
    <property type="term" value="C:membrane"/>
    <property type="evidence" value="ECO:0007669"/>
    <property type="project" value="UniProtKB-SubCell"/>
</dbReference>
<evidence type="ECO:0000256" key="8">
    <source>
        <dbReference type="ARBA" id="ARBA00022989"/>
    </source>
</evidence>
<dbReference type="AlphaFoldDB" id="A0AAN9T5J7"/>
<dbReference type="PANTHER" id="PTHR10106">
    <property type="entry name" value="CYTOCHROME B561-RELATED"/>
    <property type="match status" value="1"/>
</dbReference>
<evidence type="ECO:0000313" key="14">
    <source>
        <dbReference type="Proteomes" id="UP001367676"/>
    </source>
</evidence>
<evidence type="ECO:0000256" key="7">
    <source>
        <dbReference type="ARBA" id="ARBA00022982"/>
    </source>
</evidence>
<keyword evidence="3" id="KW-0813">Transport</keyword>
<dbReference type="EMBL" id="JBBCAQ010000037">
    <property type="protein sequence ID" value="KAK7573975.1"/>
    <property type="molecule type" value="Genomic_DNA"/>
</dbReference>
<feature type="domain" description="Cytochrome b561" evidence="12">
    <location>
        <begin position="19"/>
        <end position="220"/>
    </location>
</feature>
<feature type="transmembrane region" description="Helical" evidence="11">
    <location>
        <begin position="199"/>
        <end position="218"/>
    </location>
</feature>
<organism evidence="13 14">
    <name type="scientific">Parthenolecanium corni</name>
    <dbReference type="NCBI Taxonomy" id="536013"/>
    <lineage>
        <taxon>Eukaryota</taxon>
        <taxon>Metazoa</taxon>
        <taxon>Ecdysozoa</taxon>
        <taxon>Arthropoda</taxon>
        <taxon>Hexapoda</taxon>
        <taxon>Insecta</taxon>
        <taxon>Pterygota</taxon>
        <taxon>Neoptera</taxon>
        <taxon>Paraneoptera</taxon>
        <taxon>Hemiptera</taxon>
        <taxon>Sternorrhyncha</taxon>
        <taxon>Coccoidea</taxon>
        <taxon>Coccidae</taxon>
        <taxon>Parthenolecanium</taxon>
    </lineage>
</organism>
<dbReference type="FunFam" id="1.20.120.1770:FF:000001">
    <property type="entry name" value="Cytochrome b reductase 1"/>
    <property type="match status" value="1"/>
</dbReference>